<evidence type="ECO:0000256" key="2">
    <source>
        <dbReference type="ARBA" id="ARBA00010961"/>
    </source>
</evidence>
<dbReference type="GO" id="GO:0006313">
    <property type="term" value="P:DNA transposition"/>
    <property type="evidence" value="ECO:0007669"/>
    <property type="project" value="InterPro"/>
</dbReference>
<proteinExistence type="inferred from homology"/>
<evidence type="ECO:0000313" key="6">
    <source>
        <dbReference type="EMBL" id="RRH87560.1"/>
    </source>
</evidence>
<name>A0A3P3EME1_9BURK</name>
<evidence type="ECO:0000313" key="7">
    <source>
        <dbReference type="Proteomes" id="UP000271590"/>
    </source>
</evidence>
<keyword evidence="5" id="KW-0233">DNA recombination</keyword>
<dbReference type="Pfam" id="PF00872">
    <property type="entry name" value="Transposase_mut"/>
    <property type="match status" value="1"/>
</dbReference>
<keyword evidence="3" id="KW-0815">Transposition</keyword>
<gene>
    <name evidence="6" type="ORF">EH244_16020</name>
</gene>
<comment type="function">
    <text evidence="1">Required for the transposition of the insertion element.</text>
</comment>
<comment type="caution">
    <text evidence="6">The sequence shown here is derived from an EMBL/GenBank/DDBJ whole genome shotgun (WGS) entry which is preliminary data.</text>
</comment>
<organism evidence="6 7">
    <name type="scientific">Variovorax beijingensis</name>
    <dbReference type="NCBI Taxonomy" id="2496117"/>
    <lineage>
        <taxon>Bacteria</taxon>
        <taxon>Pseudomonadati</taxon>
        <taxon>Pseudomonadota</taxon>
        <taxon>Betaproteobacteria</taxon>
        <taxon>Burkholderiales</taxon>
        <taxon>Comamonadaceae</taxon>
        <taxon>Variovorax</taxon>
    </lineage>
</organism>
<evidence type="ECO:0008006" key="8">
    <source>
        <dbReference type="Google" id="ProtNLM"/>
    </source>
</evidence>
<evidence type="ECO:0000256" key="5">
    <source>
        <dbReference type="ARBA" id="ARBA00023172"/>
    </source>
</evidence>
<protein>
    <recommendedName>
        <fullName evidence="8">Mutator family transposase</fullName>
    </recommendedName>
</protein>
<accession>A0A3P3EME1</accession>
<evidence type="ECO:0000256" key="4">
    <source>
        <dbReference type="ARBA" id="ARBA00023125"/>
    </source>
</evidence>
<reference evidence="6 7" key="1">
    <citation type="submission" date="2018-11" db="EMBL/GenBank/DDBJ databases">
        <title>The genome of Variovorax sp T529.</title>
        <authorList>
            <person name="Gao J."/>
        </authorList>
    </citation>
    <scope>NUCLEOTIDE SEQUENCE [LARGE SCALE GENOMIC DNA]</scope>
    <source>
        <strain evidence="6 7">T529</strain>
    </source>
</reference>
<dbReference type="Proteomes" id="UP000271590">
    <property type="component" value="Unassembled WGS sequence"/>
</dbReference>
<dbReference type="GO" id="GO:0004803">
    <property type="term" value="F:transposase activity"/>
    <property type="evidence" value="ECO:0007669"/>
    <property type="project" value="InterPro"/>
</dbReference>
<keyword evidence="4" id="KW-0238">DNA-binding</keyword>
<comment type="similarity">
    <text evidence="2">Belongs to the transposase mutator family.</text>
</comment>
<dbReference type="GO" id="GO:0003677">
    <property type="term" value="F:DNA binding"/>
    <property type="evidence" value="ECO:0007669"/>
    <property type="project" value="UniProtKB-KW"/>
</dbReference>
<dbReference type="InterPro" id="IPR001207">
    <property type="entry name" value="Transposase_mutator"/>
</dbReference>
<dbReference type="AlphaFoldDB" id="A0A3P3EME1"/>
<dbReference type="EMBL" id="RQXU01000008">
    <property type="protein sequence ID" value="RRH87560.1"/>
    <property type="molecule type" value="Genomic_DNA"/>
</dbReference>
<sequence>MQDSADAARAQWRSVADQLRDKFPKLGSLTDDAENDVQAFMTFPRAHWK</sequence>
<evidence type="ECO:0000256" key="1">
    <source>
        <dbReference type="ARBA" id="ARBA00002190"/>
    </source>
</evidence>
<evidence type="ECO:0000256" key="3">
    <source>
        <dbReference type="ARBA" id="ARBA00022578"/>
    </source>
</evidence>